<evidence type="ECO:0000256" key="7">
    <source>
        <dbReference type="SAM" id="MobiDB-lite"/>
    </source>
</evidence>
<dbReference type="PANTHER" id="PTHR33217">
    <property type="entry name" value="TRANSPOSASE FOR INSERTION SEQUENCE ELEMENT IS1081"/>
    <property type="match status" value="1"/>
</dbReference>
<feature type="region of interest" description="Disordered" evidence="7">
    <location>
        <begin position="279"/>
        <end position="311"/>
    </location>
</feature>
<evidence type="ECO:0000313" key="8">
    <source>
        <dbReference type="EMBL" id="GAA4205014.1"/>
    </source>
</evidence>
<evidence type="ECO:0000256" key="4">
    <source>
        <dbReference type="ARBA" id="ARBA00023125"/>
    </source>
</evidence>
<sequence>METSTEPGADSVRDIESALADALGPKAALSKSMVSTICQAVIIEYDTWCRRDLSAIELDYLFLDASHFKMHDGQRAEPVLAAWGITTDGKPLFVGLAPAAAESTDAWHDFLTGLAGRGLRPPLLIHLRRRPRPARRRRADLRSVPAPKVRHPPSQKRAGEGQFRRPGRGQTDLLADFQPGRSRRGITPGQHLVDGVQRRIDAFVEAWGGRYPAAVKGLLTDCHSLITYLRFPPEHHERICPSTLLSVPSVRPAAAGSRSSAASPARSVASASCGPSWTALPAAGDASPSSGLVPRPALLGLGDRLGPSTPQ</sequence>
<comment type="caution">
    <text evidence="8">The sequence shown here is derived from an EMBL/GenBank/DDBJ whole genome shotgun (WGS) entry which is preliminary data.</text>
</comment>
<evidence type="ECO:0000256" key="1">
    <source>
        <dbReference type="ARBA" id="ARBA00002190"/>
    </source>
</evidence>
<name>A0ABP8BEG7_9ACTN</name>
<dbReference type="PANTHER" id="PTHR33217:SF9">
    <property type="entry name" value="MUTATOR FAMILY TRANSPOSASE"/>
    <property type="match status" value="1"/>
</dbReference>
<dbReference type="Pfam" id="PF00872">
    <property type="entry name" value="Transposase_mut"/>
    <property type="match status" value="1"/>
</dbReference>
<comment type="similarity">
    <text evidence="2 6">Belongs to the transposase mutator family.</text>
</comment>
<feature type="region of interest" description="Disordered" evidence="7">
    <location>
        <begin position="132"/>
        <end position="171"/>
    </location>
</feature>
<comment type="function">
    <text evidence="1 6">Required for the transposition of the insertion element.</text>
</comment>
<dbReference type="Proteomes" id="UP001501251">
    <property type="component" value="Unassembled WGS sequence"/>
</dbReference>
<proteinExistence type="inferred from homology"/>
<keyword evidence="9" id="KW-1185">Reference proteome</keyword>
<keyword evidence="3 6" id="KW-0815">Transposition</keyword>
<gene>
    <name evidence="8" type="ORF">GCM10022252_64880</name>
</gene>
<keyword evidence="5 6" id="KW-0233">DNA recombination</keyword>
<evidence type="ECO:0000313" key="9">
    <source>
        <dbReference type="Proteomes" id="UP001501251"/>
    </source>
</evidence>
<evidence type="ECO:0000256" key="3">
    <source>
        <dbReference type="ARBA" id="ARBA00022578"/>
    </source>
</evidence>
<keyword evidence="4 6" id="KW-0238">DNA-binding</keyword>
<evidence type="ECO:0000256" key="6">
    <source>
        <dbReference type="RuleBase" id="RU365089"/>
    </source>
</evidence>
<keyword evidence="6" id="KW-0814">Transposable element</keyword>
<organism evidence="8 9">
    <name type="scientific">Streptosporangium oxazolinicum</name>
    <dbReference type="NCBI Taxonomy" id="909287"/>
    <lineage>
        <taxon>Bacteria</taxon>
        <taxon>Bacillati</taxon>
        <taxon>Actinomycetota</taxon>
        <taxon>Actinomycetes</taxon>
        <taxon>Streptosporangiales</taxon>
        <taxon>Streptosporangiaceae</taxon>
        <taxon>Streptosporangium</taxon>
    </lineage>
</organism>
<protein>
    <recommendedName>
        <fullName evidence="6">Mutator family transposase</fullName>
    </recommendedName>
</protein>
<evidence type="ECO:0000256" key="5">
    <source>
        <dbReference type="ARBA" id="ARBA00023172"/>
    </source>
</evidence>
<reference evidence="9" key="1">
    <citation type="journal article" date="2019" name="Int. J. Syst. Evol. Microbiol.">
        <title>The Global Catalogue of Microorganisms (GCM) 10K type strain sequencing project: providing services to taxonomists for standard genome sequencing and annotation.</title>
        <authorList>
            <consortium name="The Broad Institute Genomics Platform"/>
            <consortium name="The Broad Institute Genome Sequencing Center for Infectious Disease"/>
            <person name="Wu L."/>
            <person name="Ma J."/>
        </authorList>
    </citation>
    <scope>NUCLEOTIDE SEQUENCE [LARGE SCALE GENOMIC DNA]</scope>
    <source>
        <strain evidence="9">JCM 17388</strain>
    </source>
</reference>
<dbReference type="InterPro" id="IPR001207">
    <property type="entry name" value="Transposase_mutator"/>
</dbReference>
<dbReference type="EMBL" id="BAABAQ010000014">
    <property type="protein sequence ID" value="GAA4205014.1"/>
    <property type="molecule type" value="Genomic_DNA"/>
</dbReference>
<evidence type="ECO:0000256" key="2">
    <source>
        <dbReference type="ARBA" id="ARBA00010961"/>
    </source>
</evidence>
<accession>A0ABP8BEG7</accession>